<feature type="chain" id="PRO_5047067828" evidence="1">
    <location>
        <begin position="25"/>
        <end position="42"/>
    </location>
</feature>
<feature type="signal peptide" evidence="1">
    <location>
        <begin position="1"/>
        <end position="24"/>
    </location>
</feature>
<dbReference type="Proteomes" id="UP001595896">
    <property type="component" value="Unassembled WGS sequence"/>
</dbReference>
<evidence type="ECO:0000313" key="2">
    <source>
        <dbReference type="EMBL" id="MFC4736023.1"/>
    </source>
</evidence>
<accession>A0ABV9NRR3</accession>
<organism evidence="2 3">
    <name type="scientific">Bacillus daqingensis</name>
    <dbReference type="NCBI Taxonomy" id="872396"/>
    <lineage>
        <taxon>Bacteria</taxon>
        <taxon>Bacillati</taxon>
        <taxon>Bacillota</taxon>
        <taxon>Bacilli</taxon>
        <taxon>Bacillales</taxon>
        <taxon>Bacillaceae</taxon>
        <taxon>Bacillus</taxon>
    </lineage>
</organism>
<dbReference type="EMBL" id="JBHSGK010000004">
    <property type="protein sequence ID" value="MFC4736023.1"/>
    <property type="molecule type" value="Genomic_DNA"/>
</dbReference>
<dbReference type="RefSeq" id="WP_377908682.1">
    <property type="nucleotide sequence ID" value="NZ_JBHSGK010000004.1"/>
</dbReference>
<gene>
    <name evidence="2" type="ORF">ACFO4L_05425</name>
</gene>
<reference evidence="3" key="1">
    <citation type="journal article" date="2019" name="Int. J. Syst. Evol. Microbiol.">
        <title>The Global Catalogue of Microorganisms (GCM) 10K type strain sequencing project: providing services to taxonomists for standard genome sequencing and annotation.</title>
        <authorList>
            <consortium name="The Broad Institute Genomics Platform"/>
            <consortium name="The Broad Institute Genome Sequencing Center for Infectious Disease"/>
            <person name="Wu L."/>
            <person name="Ma J."/>
        </authorList>
    </citation>
    <scope>NUCLEOTIDE SEQUENCE [LARGE SCALE GENOMIC DNA]</scope>
    <source>
        <strain evidence="3">JCM 12165</strain>
    </source>
</reference>
<keyword evidence="3" id="KW-1185">Reference proteome</keyword>
<evidence type="ECO:0000313" key="3">
    <source>
        <dbReference type="Proteomes" id="UP001595896"/>
    </source>
</evidence>
<keyword evidence="1" id="KW-0732">Signal</keyword>
<comment type="caution">
    <text evidence="2">The sequence shown here is derived from an EMBL/GenBank/DDBJ whole genome shotgun (WGS) entry which is preliminary data.</text>
</comment>
<evidence type="ECO:0000256" key="1">
    <source>
        <dbReference type="SAM" id="SignalP"/>
    </source>
</evidence>
<name>A0ABV9NRR3_9BACI</name>
<proteinExistence type="predicted"/>
<protein>
    <submittedName>
        <fullName evidence="2">Uncharacterized protein</fullName>
    </submittedName>
</protein>
<sequence length="42" mass="4466">MKYLLMAALIVTFAGGAVSGSLTAADLPYEDSVEPMDLPYED</sequence>